<evidence type="ECO:0000259" key="3">
    <source>
        <dbReference type="Pfam" id="PF12922"/>
    </source>
</evidence>
<protein>
    <recommendedName>
        <fullName evidence="3">Condensin complex subunit 1 N-terminal domain-containing protein</fullName>
    </recommendedName>
</protein>
<keyword evidence="2" id="KW-0812">Transmembrane</keyword>
<keyword evidence="1" id="KW-0175">Coiled coil</keyword>
<sequence>MAKIFKNFVIPLMVKDDLLTSHAGHYFVKEIVPLRAISHAIAVLHDRRYTGERCAHFILDHYDSFFSIVIHGDKVDVDICLRAFARIHKAVAMLVDDLEKIFHRGKDITVVEEEDRGKRISMRQQYVGVFIFVVRLSYIEDRVKNANEINIGRLPLYKIWRPPIVDDSFVATLTQICYKILERSKDAKQKHTRQTIYFRYIVLLRSQIYIFAYILGTFVKKYNHGITCVARIVQLVKLYDALAIPIATGGVWYTYGHRMRLQRFDKKEPDLIIPILDEITDYLSNELNRVELSNSLEKETAKLQELQARVASASERGHARGKVSQLWTVLHRVYDVKAAIKKIVMNDEAEYINDVEQDENIIDPNRAFEHARQLLLSRKVVTEAV</sequence>
<comment type="caution">
    <text evidence="4">The sequence shown here is derived from an EMBL/GenBank/DDBJ whole genome shotgun (WGS) entry which is preliminary data.</text>
</comment>
<evidence type="ECO:0000313" key="5">
    <source>
        <dbReference type="Proteomes" id="UP000310200"/>
    </source>
</evidence>
<feature type="transmembrane region" description="Helical" evidence="2">
    <location>
        <begin position="197"/>
        <end position="218"/>
    </location>
</feature>
<name>A0A4S2KV60_9HYME</name>
<feature type="coiled-coil region" evidence="1">
    <location>
        <begin position="289"/>
        <end position="316"/>
    </location>
</feature>
<dbReference type="AlphaFoldDB" id="A0A4S2KV60"/>
<accession>A0A4S2KV60</accession>
<feature type="domain" description="Condensin complex subunit 1 N-terminal" evidence="3">
    <location>
        <begin position="153"/>
        <end position="197"/>
    </location>
</feature>
<dbReference type="Proteomes" id="UP000310200">
    <property type="component" value="Unassembled WGS sequence"/>
</dbReference>
<reference evidence="4 5" key="1">
    <citation type="journal article" date="2019" name="Philos. Trans. R. Soc. Lond., B, Biol. Sci.">
        <title>Ant behaviour and brain gene expression of defending hosts depend on the ecological success of the intruding social parasite.</title>
        <authorList>
            <person name="Kaur R."/>
            <person name="Stoldt M."/>
            <person name="Jongepier E."/>
            <person name="Feldmeyer B."/>
            <person name="Menzel F."/>
            <person name="Bornberg-Bauer E."/>
            <person name="Foitzik S."/>
        </authorList>
    </citation>
    <scope>NUCLEOTIDE SEQUENCE [LARGE SCALE GENOMIC DNA]</scope>
    <source>
        <tissue evidence="4">Whole body</tissue>
    </source>
</reference>
<keyword evidence="2" id="KW-1133">Transmembrane helix</keyword>
<evidence type="ECO:0000256" key="1">
    <source>
        <dbReference type="SAM" id="Coils"/>
    </source>
</evidence>
<organism evidence="4 5">
    <name type="scientific">Temnothorax longispinosus</name>
    <dbReference type="NCBI Taxonomy" id="300112"/>
    <lineage>
        <taxon>Eukaryota</taxon>
        <taxon>Metazoa</taxon>
        <taxon>Ecdysozoa</taxon>
        <taxon>Arthropoda</taxon>
        <taxon>Hexapoda</taxon>
        <taxon>Insecta</taxon>
        <taxon>Pterygota</taxon>
        <taxon>Neoptera</taxon>
        <taxon>Endopterygota</taxon>
        <taxon>Hymenoptera</taxon>
        <taxon>Apocrita</taxon>
        <taxon>Aculeata</taxon>
        <taxon>Formicoidea</taxon>
        <taxon>Formicidae</taxon>
        <taxon>Myrmicinae</taxon>
        <taxon>Temnothorax</taxon>
    </lineage>
</organism>
<dbReference type="Pfam" id="PF12922">
    <property type="entry name" value="Cnd1_N"/>
    <property type="match status" value="1"/>
</dbReference>
<dbReference type="EMBL" id="QBLH01000872">
    <property type="protein sequence ID" value="TGZ53925.1"/>
    <property type="molecule type" value="Genomic_DNA"/>
</dbReference>
<dbReference type="InterPro" id="IPR024324">
    <property type="entry name" value="Condensin_cplx_su1_N"/>
</dbReference>
<gene>
    <name evidence="4" type="ORF">DBV15_11384</name>
</gene>
<feature type="transmembrane region" description="Helical" evidence="2">
    <location>
        <begin position="238"/>
        <end position="256"/>
    </location>
</feature>
<evidence type="ECO:0000313" key="4">
    <source>
        <dbReference type="EMBL" id="TGZ53925.1"/>
    </source>
</evidence>
<dbReference type="STRING" id="300112.A0A4S2KV60"/>
<evidence type="ECO:0000256" key="2">
    <source>
        <dbReference type="SAM" id="Phobius"/>
    </source>
</evidence>
<proteinExistence type="predicted"/>
<keyword evidence="2" id="KW-0472">Membrane</keyword>
<keyword evidence="5" id="KW-1185">Reference proteome</keyword>